<feature type="transmembrane region" description="Helical" evidence="6">
    <location>
        <begin position="191"/>
        <end position="212"/>
    </location>
</feature>
<keyword evidence="2" id="KW-1003">Cell membrane</keyword>
<keyword evidence="5 6" id="KW-0472">Membrane</keyword>
<dbReference type="RefSeq" id="WP_162392363.1">
    <property type="nucleotide sequence ID" value="NZ_JAABOZ010000001.1"/>
</dbReference>
<dbReference type="InterPro" id="IPR043428">
    <property type="entry name" value="LivM-like"/>
</dbReference>
<keyword evidence="8" id="KW-1185">Reference proteome</keyword>
<dbReference type="PANTHER" id="PTHR30482:SF20">
    <property type="entry name" value="HIGH-AFFINITY BRANCHED-CHAIN AMINO ACID TRANSPORT SYSTEM PERMEASE PROTEIN LIVM"/>
    <property type="match status" value="1"/>
</dbReference>
<feature type="transmembrane region" description="Helical" evidence="6">
    <location>
        <begin position="138"/>
        <end position="156"/>
    </location>
</feature>
<evidence type="ECO:0000256" key="5">
    <source>
        <dbReference type="ARBA" id="ARBA00023136"/>
    </source>
</evidence>
<dbReference type="Proteomes" id="UP000470470">
    <property type="component" value="Unassembled WGS sequence"/>
</dbReference>
<dbReference type="EMBL" id="JAAGWK010000022">
    <property type="protein sequence ID" value="NEL55414.1"/>
    <property type="molecule type" value="Genomic_DNA"/>
</dbReference>
<proteinExistence type="predicted"/>
<feature type="transmembrane region" description="Helical" evidence="6">
    <location>
        <begin position="113"/>
        <end position="131"/>
    </location>
</feature>
<reference evidence="7 8" key="1">
    <citation type="submission" date="2020-02" db="EMBL/GenBank/DDBJ databases">
        <title>The whole genome sequence of CPCC 205119.</title>
        <authorList>
            <person name="Jiang Z."/>
        </authorList>
    </citation>
    <scope>NUCLEOTIDE SEQUENCE [LARGE SCALE GENOMIC DNA]</scope>
    <source>
        <strain evidence="7 8">CPCC 205119</strain>
    </source>
</reference>
<feature type="transmembrane region" description="Helical" evidence="6">
    <location>
        <begin position="242"/>
        <end position="263"/>
    </location>
</feature>
<evidence type="ECO:0000313" key="7">
    <source>
        <dbReference type="EMBL" id="NEL55414.1"/>
    </source>
</evidence>
<gene>
    <name evidence="7" type="ORF">G1H19_15605</name>
</gene>
<evidence type="ECO:0000256" key="6">
    <source>
        <dbReference type="SAM" id="Phobius"/>
    </source>
</evidence>
<feature type="transmembrane region" description="Helical" evidence="6">
    <location>
        <begin position="319"/>
        <end position="338"/>
    </location>
</feature>
<dbReference type="CDD" id="cd06581">
    <property type="entry name" value="TM_PBP1_LivM_like"/>
    <property type="match status" value="1"/>
</dbReference>
<evidence type="ECO:0000256" key="1">
    <source>
        <dbReference type="ARBA" id="ARBA00004651"/>
    </source>
</evidence>
<comment type="caution">
    <text evidence="7">The sequence shown here is derived from an EMBL/GenBank/DDBJ whole genome shotgun (WGS) entry which is preliminary data.</text>
</comment>
<dbReference type="Pfam" id="PF02653">
    <property type="entry name" value="BPD_transp_2"/>
    <property type="match status" value="1"/>
</dbReference>
<feature type="transmembrane region" description="Helical" evidence="6">
    <location>
        <begin position="90"/>
        <end position="107"/>
    </location>
</feature>
<dbReference type="GO" id="GO:0015658">
    <property type="term" value="F:branched-chain amino acid transmembrane transporter activity"/>
    <property type="evidence" value="ECO:0007669"/>
    <property type="project" value="InterPro"/>
</dbReference>
<dbReference type="PANTHER" id="PTHR30482">
    <property type="entry name" value="HIGH-AFFINITY BRANCHED-CHAIN AMINO ACID TRANSPORT SYSTEM PERMEASE"/>
    <property type="match status" value="1"/>
</dbReference>
<feature type="transmembrane region" description="Helical" evidence="6">
    <location>
        <begin position="60"/>
        <end position="78"/>
    </location>
</feature>
<evidence type="ECO:0000256" key="4">
    <source>
        <dbReference type="ARBA" id="ARBA00022989"/>
    </source>
</evidence>
<dbReference type="AlphaFoldDB" id="A0A7K3WG57"/>
<name>A0A7K3WG57_9ACTN</name>
<sequence length="364" mass="37553">MTTTTTPPAPAVAGAPPRPSARRLRLVIGSTRHRLLVLGSWLVVALLVLAATGLEPYRLGQLSGAVVIATAIVGLNVVTGYTGLLSVGHSALLGVGAYTTGVLVVQLNLLPLITVPAAVLTGALVGAFVGLPSIRIRGLYLAMVTLALAVAFPEVLRALPEVTGGNSGLSIPLRFLAPPAWTGLTLADRPLWTFLLCLSALLVSMLLVWCVLRSRLGRDMRAVRDHEAAAESFGVHVARTKILAFTISGGITGLAGAMLAMYVGALSPAGSFTILKAIELLSGLVLGGVATQLGPLVGAAVVVYLPVLLADVVQGQGSGVLFGALLIVIVFVMPEGVVGRLNKLWRQRVDVVPRGMPAPVADPP</sequence>
<dbReference type="GO" id="GO:0005886">
    <property type="term" value="C:plasma membrane"/>
    <property type="evidence" value="ECO:0007669"/>
    <property type="project" value="UniProtKB-SubCell"/>
</dbReference>
<dbReference type="InterPro" id="IPR001851">
    <property type="entry name" value="ABC_transp_permease"/>
</dbReference>
<feature type="transmembrane region" description="Helical" evidence="6">
    <location>
        <begin position="35"/>
        <end position="54"/>
    </location>
</feature>
<evidence type="ECO:0000313" key="8">
    <source>
        <dbReference type="Proteomes" id="UP000470470"/>
    </source>
</evidence>
<comment type="subcellular location">
    <subcellularLocation>
        <location evidence="1">Cell membrane</location>
        <topology evidence="1">Multi-pass membrane protein</topology>
    </subcellularLocation>
</comment>
<keyword evidence="3 6" id="KW-0812">Transmembrane</keyword>
<keyword evidence="4 6" id="KW-1133">Transmembrane helix</keyword>
<protein>
    <submittedName>
        <fullName evidence="7">Branched-chain amino acid ABC transporter permease</fullName>
    </submittedName>
</protein>
<feature type="transmembrane region" description="Helical" evidence="6">
    <location>
        <begin position="296"/>
        <end position="313"/>
    </location>
</feature>
<evidence type="ECO:0000256" key="3">
    <source>
        <dbReference type="ARBA" id="ARBA00022692"/>
    </source>
</evidence>
<accession>A0A7K3WG57</accession>
<organism evidence="7 8">
    <name type="scientific">Goekera deserti</name>
    <dbReference type="NCBI Taxonomy" id="2497753"/>
    <lineage>
        <taxon>Bacteria</taxon>
        <taxon>Bacillati</taxon>
        <taxon>Actinomycetota</taxon>
        <taxon>Actinomycetes</taxon>
        <taxon>Geodermatophilales</taxon>
        <taxon>Geodermatophilaceae</taxon>
        <taxon>Goekera</taxon>
    </lineage>
</organism>
<evidence type="ECO:0000256" key="2">
    <source>
        <dbReference type="ARBA" id="ARBA00022475"/>
    </source>
</evidence>